<dbReference type="InParanoid" id="A0A1Y2B8C6"/>
<evidence type="ECO:0000259" key="9">
    <source>
        <dbReference type="Pfam" id="PF24817"/>
    </source>
</evidence>
<evidence type="ECO:0000256" key="3">
    <source>
        <dbReference type="ARBA" id="ARBA00022737"/>
    </source>
</evidence>
<keyword evidence="4" id="KW-0539">Nucleus</keyword>
<feature type="repeat" description="WD" evidence="5">
    <location>
        <begin position="138"/>
        <end position="179"/>
    </location>
</feature>
<keyword evidence="11" id="KW-1185">Reference proteome</keyword>
<gene>
    <name evidence="10" type="ORF">BCR39DRAFT_529347</name>
</gene>
<evidence type="ECO:0000256" key="1">
    <source>
        <dbReference type="ARBA" id="ARBA00004123"/>
    </source>
</evidence>
<dbReference type="InterPro" id="IPR001680">
    <property type="entry name" value="WD40_rpt"/>
</dbReference>
<dbReference type="InterPro" id="IPR048591">
    <property type="entry name" value="WDHD1/CFT4_hel"/>
</dbReference>
<feature type="region of interest" description="Disordered" evidence="6">
    <location>
        <begin position="968"/>
        <end position="1033"/>
    </location>
</feature>
<organism evidence="10 11">
    <name type="scientific">Naematelia encephala</name>
    <dbReference type="NCBI Taxonomy" id="71784"/>
    <lineage>
        <taxon>Eukaryota</taxon>
        <taxon>Fungi</taxon>
        <taxon>Dikarya</taxon>
        <taxon>Basidiomycota</taxon>
        <taxon>Agaricomycotina</taxon>
        <taxon>Tremellomycetes</taxon>
        <taxon>Tremellales</taxon>
        <taxon>Naemateliaceae</taxon>
        <taxon>Naematelia</taxon>
    </lineage>
</organism>
<evidence type="ECO:0000256" key="2">
    <source>
        <dbReference type="ARBA" id="ARBA00022574"/>
    </source>
</evidence>
<feature type="compositionally biased region" description="Basic and acidic residues" evidence="6">
    <location>
        <begin position="875"/>
        <end position="887"/>
    </location>
</feature>
<feature type="domain" description="WDHD1/CFT4 second beta-propeller" evidence="7">
    <location>
        <begin position="389"/>
        <end position="681"/>
    </location>
</feature>
<dbReference type="InterPro" id="IPR036322">
    <property type="entry name" value="WD40_repeat_dom_sf"/>
</dbReference>
<dbReference type="InterPro" id="IPR022100">
    <property type="entry name" value="WDHD1/CFT4_beta-prop_2nd"/>
</dbReference>
<dbReference type="EMBL" id="MCFC01000020">
    <property type="protein sequence ID" value="ORY30355.1"/>
    <property type="molecule type" value="Genomic_DNA"/>
</dbReference>
<evidence type="ECO:0000256" key="5">
    <source>
        <dbReference type="PROSITE-ProRule" id="PRU00221"/>
    </source>
</evidence>
<protein>
    <submittedName>
        <fullName evidence="10">Uncharacterized protein</fullName>
    </submittedName>
</protein>
<feature type="domain" description="WDHD1/CFT4 helical bundle" evidence="8">
    <location>
        <begin position="689"/>
        <end position="788"/>
    </location>
</feature>
<dbReference type="PANTHER" id="PTHR19932:SF10">
    <property type="entry name" value="WD REPEAT AND HMG-BOX DNA-BINDING PROTEIN 1"/>
    <property type="match status" value="1"/>
</dbReference>
<dbReference type="GO" id="GO:0006281">
    <property type="term" value="P:DNA repair"/>
    <property type="evidence" value="ECO:0007669"/>
    <property type="project" value="TreeGrafter"/>
</dbReference>
<dbReference type="GO" id="GO:0003682">
    <property type="term" value="F:chromatin binding"/>
    <property type="evidence" value="ECO:0007669"/>
    <property type="project" value="TreeGrafter"/>
</dbReference>
<dbReference type="InterPro" id="IPR057646">
    <property type="entry name" value="WD40_WDHD1_1st"/>
</dbReference>
<evidence type="ECO:0000259" key="8">
    <source>
        <dbReference type="Pfam" id="PF20946"/>
    </source>
</evidence>
<dbReference type="AlphaFoldDB" id="A0A1Y2B8C6"/>
<dbReference type="GO" id="GO:0006261">
    <property type="term" value="P:DNA-templated DNA replication"/>
    <property type="evidence" value="ECO:0007669"/>
    <property type="project" value="TreeGrafter"/>
</dbReference>
<dbReference type="Proteomes" id="UP000193986">
    <property type="component" value="Unassembled WGS sequence"/>
</dbReference>
<evidence type="ECO:0000313" key="11">
    <source>
        <dbReference type="Proteomes" id="UP000193986"/>
    </source>
</evidence>
<dbReference type="PROSITE" id="PS50082">
    <property type="entry name" value="WD_REPEATS_2"/>
    <property type="match status" value="1"/>
</dbReference>
<dbReference type="Pfam" id="PF12341">
    <property type="entry name" value="Mcl1_mid"/>
    <property type="match status" value="1"/>
</dbReference>
<dbReference type="PROSITE" id="PS50294">
    <property type="entry name" value="WD_REPEATS_REGION"/>
    <property type="match status" value="1"/>
</dbReference>
<dbReference type="SMART" id="SM00320">
    <property type="entry name" value="WD40"/>
    <property type="match status" value="6"/>
</dbReference>
<comment type="caution">
    <text evidence="10">The sequence shown here is derived from an EMBL/GenBank/DDBJ whole genome shotgun (WGS) entry which is preliminary data.</text>
</comment>
<reference evidence="10 11" key="1">
    <citation type="submission" date="2016-07" db="EMBL/GenBank/DDBJ databases">
        <title>Pervasive Adenine N6-methylation of Active Genes in Fungi.</title>
        <authorList>
            <consortium name="DOE Joint Genome Institute"/>
            <person name="Mondo S.J."/>
            <person name="Dannebaum R.O."/>
            <person name="Kuo R.C."/>
            <person name="Labutti K."/>
            <person name="Haridas S."/>
            <person name="Kuo A."/>
            <person name="Salamov A."/>
            <person name="Ahrendt S.R."/>
            <person name="Lipzen A."/>
            <person name="Sullivan W."/>
            <person name="Andreopoulos W.B."/>
            <person name="Clum A."/>
            <person name="Lindquist E."/>
            <person name="Daum C."/>
            <person name="Ramamoorthy G.K."/>
            <person name="Gryganskyi A."/>
            <person name="Culley D."/>
            <person name="Magnuson J.K."/>
            <person name="James T.Y."/>
            <person name="O'Malley M.A."/>
            <person name="Stajich J.E."/>
            <person name="Spatafora J.W."/>
            <person name="Visel A."/>
            <person name="Grigoriev I.V."/>
        </authorList>
    </citation>
    <scope>NUCLEOTIDE SEQUENCE [LARGE SCALE GENOMIC DNA]</scope>
    <source>
        <strain evidence="10 11">68-887.2</strain>
    </source>
</reference>
<name>A0A1Y2B8C6_9TREE</name>
<evidence type="ECO:0000313" key="10">
    <source>
        <dbReference type="EMBL" id="ORY30355.1"/>
    </source>
</evidence>
<dbReference type="GO" id="GO:0043596">
    <property type="term" value="C:nuclear replication fork"/>
    <property type="evidence" value="ECO:0007669"/>
    <property type="project" value="TreeGrafter"/>
</dbReference>
<dbReference type="Pfam" id="PF24817">
    <property type="entry name" value="WD40_WDHD1_1st"/>
    <property type="match status" value="1"/>
</dbReference>
<dbReference type="SUPFAM" id="SSF50978">
    <property type="entry name" value="WD40 repeat-like"/>
    <property type="match status" value="1"/>
</dbReference>
<evidence type="ECO:0000259" key="7">
    <source>
        <dbReference type="Pfam" id="PF12341"/>
    </source>
</evidence>
<dbReference type="OrthoDB" id="427368at2759"/>
<comment type="subcellular location">
    <subcellularLocation>
        <location evidence="1">Nucleus</location>
    </subcellularLocation>
</comment>
<dbReference type="InterPro" id="IPR015943">
    <property type="entry name" value="WD40/YVTN_repeat-like_dom_sf"/>
</dbReference>
<evidence type="ECO:0000256" key="6">
    <source>
        <dbReference type="SAM" id="MobiDB-lite"/>
    </source>
</evidence>
<keyword evidence="3" id="KW-0677">Repeat</keyword>
<dbReference type="PANTHER" id="PTHR19932">
    <property type="entry name" value="WD REPEAT AND HMG-BOX DNA BINDING PROTEIN"/>
    <property type="match status" value="1"/>
</dbReference>
<sequence>MATAAAEAVTSVPCHLSGITRLCFAPDGATIFTGGSDCLVRIHKADDPESEPGFHDDHTDAVTSLTCSATDLITASLDNIARHFSYPANQFEGFITRSSGVPIRWVSVDKAGERVAVCSDDLLVKIVHVRDTSRVSLLTDNTKSVRSAAWDPSGKYLTTACCDGKLRIYDMSGSEPVLLKIMEGVIGSSEPDSDISCYVAWHPSGAYFAVPTRTYDVGIISRDGWTKQSTFTHDGHKSVVGEIAWSPNGRYLASAAGNEILVWANESKKVVARYINNEGAISGLAFSPKSNLIAFTSLGGSFHRWTNPVPADLPSPIATEAQQAKKIERLLDDEFGDDVDLEDQGEELADDLADDWIVDDEGIYGADDDEKKWGTGRQEVVNVTKAQDPFVPGSTIMRSKKRYLAFNMIGVVDVTDQESHHVVNVEFHDKSTRRGYHFQDHTKYTMASLGEQGIVYAAPAEGDSLSTVYYRPYDSWASQSDWSVSLLPGEDAVLVAAGGAAGNDSMGSVVVATSRGFVRFLSSSGIQRYLWRLADDVVSMAASRDAVIVVHREGGTSLDGCQNLRYTLIDLDTFELIQEGRIPLPKRVTLTWIGFTSDGTPAIFDSTGLLSVLDRYRRLGQARWVPLLDSSLLPRREGKQENYWPVGVTSSHFSCVILKGNEKEPWFPRPLIQELEMRMPLLNMDNQQGKLEESMVRGEVALSILRDHAVDASDDELEYRIKEREVALDKELLQLVQGACKADNLQRALDVARLMHQPGTIEAAAKVAGFYHFPGLQERISQVKLEKERARRRGEKSKRARLSMAYDPPATNGHALPPPTARPALDFAPRGGPRRSFGGVQRDSTPAASGRSESYIPETPNGVDEPPSFAEPEEREGSPVDKRKREEEVEEFVPAPKKRPEEFPMTNGSSLGAKNPFAKKIQGSNPFAKAAVAKPLDAIKSTSFFERVDDIELSGVPKSAKPRITKKTAVEKPGQGKQTTLLGMKKMAAPPRAESGTEASDMEETQRDDDVPSGVLEESQVQETIVEESMDDD</sequence>
<dbReference type="STRING" id="71784.A0A1Y2B8C6"/>
<feature type="compositionally biased region" description="Basic residues" evidence="6">
    <location>
        <begin position="790"/>
        <end position="801"/>
    </location>
</feature>
<dbReference type="Gene3D" id="2.130.10.10">
    <property type="entry name" value="YVTN repeat-like/Quinoprotein amine dehydrogenase"/>
    <property type="match status" value="3"/>
</dbReference>
<proteinExistence type="predicted"/>
<accession>A0A1Y2B8C6</accession>
<feature type="region of interest" description="Disordered" evidence="6">
    <location>
        <begin position="784"/>
        <end position="917"/>
    </location>
</feature>
<dbReference type="GO" id="GO:0000278">
    <property type="term" value="P:mitotic cell cycle"/>
    <property type="evidence" value="ECO:0007669"/>
    <property type="project" value="TreeGrafter"/>
</dbReference>
<feature type="domain" description="WDHD1 first WD40" evidence="9">
    <location>
        <begin position="15"/>
        <end position="301"/>
    </location>
</feature>
<keyword evidence="2 5" id="KW-0853">WD repeat</keyword>
<evidence type="ECO:0000256" key="4">
    <source>
        <dbReference type="ARBA" id="ARBA00023242"/>
    </source>
</evidence>
<dbReference type="FunCoup" id="A0A1Y2B8C6">
    <property type="interactions" value="377"/>
</dbReference>
<dbReference type="Pfam" id="PF20946">
    <property type="entry name" value="Ctf4_C"/>
    <property type="match status" value="1"/>
</dbReference>